<evidence type="ECO:0000313" key="7">
    <source>
        <dbReference type="Proteomes" id="UP000054560"/>
    </source>
</evidence>
<evidence type="ECO:0000259" key="5">
    <source>
        <dbReference type="PROSITE" id="PS50089"/>
    </source>
</evidence>
<feature type="compositionally biased region" description="Polar residues" evidence="4">
    <location>
        <begin position="520"/>
        <end position="529"/>
    </location>
</feature>
<dbReference type="PROSITE" id="PS51450">
    <property type="entry name" value="LRR"/>
    <property type="match status" value="2"/>
</dbReference>
<dbReference type="Proteomes" id="UP000054560">
    <property type="component" value="Unassembled WGS sequence"/>
</dbReference>
<dbReference type="PROSITE" id="PS50089">
    <property type="entry name" value="ZF_RING_2"/>
    <property type="match status" value="1"/>
</dbReference>
<dbReference type="SMART" id="SM00364">
    <property type="entry name" value="LRR_BAC"/>
    <property type="match status" value="4"/>
</dbReference>
<dbReference type="AlphaFoldDB" id="A0A0L0FS80"/>
<feature type="compositionally biased region" description="Low complexity" evidence="4">
    <location>
        <begin position="563"/>
        <end position="574"/>
    </location>
</feature>
<protein>
    <recommendedName>
        <fullName evidence="5">RING-type domain-containing protein</fullName>
    </recommendedName>
</protein>
<dbReference type="InterPro" id="IPR013083">
    <property type="entry name" value="Znf_RING/FYVE/PHD"/>
</dbReference>
<dbReference type="InterPro" id="IPR003591">
    <property type="entry name" value="Leu-rich_rpt_typical-subtyp"/>
</dbReference>
<dbReference type="Gene3D" id="3.80.10.10">
    <property type="entry name" value="Ribonuclease Inhibitor"/>
    <property type="match status" value="2"/>
</dbReference>
<dbReference type="Pfam" id="PF13920">
    <property type="entry name" value="zf-C3HC4_3"/>
    <property type="match status" value="1"/>
</dbReference>
<accession>A0A0L0FS80</accession>
<dbReference type="Pfam" id="PF13855">
    <property type="entry name" value="LRR_8"/>
    <property type="match status" value="2"/>
</dbReference>
<feature type="domain" description="RING-type" evidence="5">
    <location>
        <begin position="777"/>
        <end position="812"/>
    </location>
</feature>
<dbReference type="PANTHER" id="PTHR24366:SF96">
    <property type="entry name" value="LEUCINE RICH REPEAT CONTAINING 53"/>
    <property type="match status" value="1"/>
</dbReference>
<dbReference type="SMART" id="SM00184">
    <property type="entry name" value="RING"/>
    <property type="match status" value="1"/>
</dbReference>
<dbReference type="eggNOG" id="KOG4275">
    <property type="taxonomic scope" value="Eukaryota"/>
</dbReference>
<keyword evidence="3" id="KW-0479">Metal-binding</keyword>
<dbReference type="GO" id="GO:0008270">
    <property type="term" value="F:zinc ion binding"/>
    <property type="evidence" value="ECO:0007669"/>
    <property type="project" value="UniProtKB-KW"/>
</dbReference>
<dbReference type="EMBL" id="KQ242302">
    <property type="protein sequence ID" value="KNC79452.1"/>
    <property type="molecule type" value="Genomic_DNA"/>
</dbReference>
<name>A0A0L0FS80_9EUKA</name>
<dbReference type="SUPFAM" id="SSF57850">
    <property type="entry name" value="RING/U-box"/>
    <property type="match status" value="1"/>
</dbReference>
<proteinExistence type="predicted"/>
<dbReference type="InterPro" id="IPR032675">
    <property type="entry name" value="LRR_dom_sf"/>
</dbReference>
<keyword evidence="3" id="KW-0862">Zinc</keyword>
<keyword evidence="1" id="KW-0433">Leucine-rich repeat</keyword>
<dbReference type="SUPFAM" id="SSF52058">
    <property type="entry name" value="L domain-like"/>
    <property type="match status" value="1"/>
</dbReference>
<feature type="region of interest" description="Disordered" evidence="4">
    <location>
        <begin position="520"/>
        <end position="579"/>
    </location>
</feature>
<dbReference type="STRING" id="667725.A0A0L0FS80"/>
<evidence type="ECO:0000256" key="2">
    <source>
        <dbReference type="ARBA" id="ARBA00022737"/>
    </source>
</evidence>
<gene>
    <name evidence="6" type="ORF">SARC_08149</name>
</gene>
<keyword evidence="2" id="KW-0677">Repeat</keyword>
<dbReference type="InterPro" id="IPR001611">
    <property type="entry name" value="Leu-rich_rpt"/>
</dbReference>
<dbReference type="RefSeq" id="XP_014153354.1">
    <property type="nucleotide sequence ID" value="XM_014297879.1"/>
</dbReference>
<evidence type="ECO:0000256" key="1">
    <source>
        <dbReference type="ARBA" id="ARBA00022614"/>
    </source>
</evidence>
<keyword evidence="7" id="KW-1185">Reference proteome</keyword>
<dbReference type="EMBL" id="KQ242302">
    <property type="protein sequence ID" value="KNC79451.1"/>
    <property type="molecule type" value="Genomic_DNA"/>
</dbReference>
<dbReference type="Gene3D" id="3.30.40.10">
    <property type="entry name" value="Zinc/RING finger domain, C3HC4 (zinc finger)"/>
    <property type="match status" value="1"/>
</dbReference>
<dbReference type="RefSeq" id="XP_014153353.1">
    <property type="nucleotide sequence ID" value="XM_014297878.1"/>
</dbReference>
<evidence type="ECO:0000256" key="4">
    <source>
        <dbReference type="SAM" id="MobiDB-lite"/>
    </source>
</evidence>
<sequence length="824" mass="90802">MSPAHAGSVKLTRTKTSKKVQGILWQSENSPAPEVDLSDCQIEKLPNELFGLFSGEKNSLILSQNKIVNFGPGARLNAFSRVEILDLSQNHINKLPHELCALIVLRVLVLDHNQITNVPPAVEHLNNLTLLSIEHNKLESIPKFLAKLPHLEDVRLGGNISLKDPPLAIYSESGCRGVMQYLVREKSAVYEGPLDGIDTDTVLDTAANTVAGLYTASVSDQPKQGIQHDLPRASTKGVAQLLWEAEMSPDDVADFSRLLLTKIPAEMFAVFISSEKRTLKLNINLLQSFEGNMNSLRNLQTLDLSKNRLKSLPDALIAAESLRRIDVSYNQLSAIPLVLSKLPLLRSIYVKHNQIQDLPHELTSMPYLQSLQVLDNPLFYFNDKARRSGIPDIHVEEAITSGDDPLLRLLCKLANVQYRPPMYVEDSYMPNQGRKMQALGALRVHQEAEDQAVKDVNDARIRFSEAHLRYTELQSRLIEISVRERFAGQDDRALAQDRSAAVSEIAALLPILGELSNKTGSHSFATQPSPVRAHLRSDSGYPAPNSFPVESTIPTKRSEPMVSQSSCTQSASATPGYFSGESDIAKQQASYAPSGPPSSILPPGYSVSLACKDAPAPLTVCQPPPYLDWMAKDSKAEPVGNSARTGESDVFIGASAPRLSEEFNHVTIARDDPHPSQKKIVSLFESLGLKQHISRVLALPADDIGRLMSDDNSTVLDQFGLTPADHKMCLLALNTVRDSEAKLRLKTQRIEEHVSVQNSQTKQSDKAPLQRSQQRRCAICLDKSIEIVLLNCGHACSCLECSESLTECPICRSQIARRVQIYIA</sequence>
<evidence type="ECO:0000313" key="6">
    <source>
        <dbReference type="EMBL" id="KNC79451.1"/>
    </source>
</evidence>
<dbReference type="SMART" id="SM00369">
    <property type="entry name" value="LRR_TYP"/>
    <property type="match status" value="6"/>
</dbReference>
<evidence type="ECO:0000256" key="3">
    <source>
        <dbReference type="PROSITE-ProRule" id="PRU00175"/>
    </source>
</evidence>
<dbReference type="eggNOG" id="KOG0619">
    <property type="taxonomic scope" value="Eukaryota"/>
</dbReference>
<dbReference type="OrthoDB" id="1728874at2759"/>
<organism evidence="6 7">
    <name type="scientific">Sphaeroforma arctica JP610</name>
    <dbReference type="NCBI Taxonomy" id="667725"/>
    <lineage>
        <taxon>Eukaryota</taxon>
        <taxon>Ichthyosporea</taxon>
        <taxon>Ichthyophonida</taxon>
        <taxon>Sphaeroforma</taxon>
    </lineage>
</organism>
<keyword evidence="3" id="KW-0863">Zinc-finger</keyword>
<dbReference type="PANTHER" id="PTHR24366">
    <property type="entry name" value="IG(IMMUNOGLOBULIN) AND LRR(LEUCINE RICH REPEAT) DOMAINS"/>
    <property type="match status" value="1"/>
</dbReference>
<dbReference type="GeneID" id="25908653"/>
<reference evidence="6 7" key="1">
    <citation type="submission" date="2011-02" db="EMBL/GenBank/DDBJ databases">
        <title>The Genome Sequence of Sphaeroforma arctica JP610.</title>
        <authorList>
            <consortium name="The Broad Institute Genome Sequencing Platform"/>
            <person name="Russ C."/>
            <person name="Cuomo C."/>
            <person name="Young S.K."/>
            <person name="Zeng Q."/>
            <person name="Gargeya S."/>
            <person name="Alvarado L."/>
            <person name="Berlin A."/>
            <person name="Chapman S.B."/>
            <person name="Chen Z."/>
            <person name="Freedman E."/>
            <person name="Gellesch M."/>
            <person name="Goldberg J."/>
            <person name="Griggs A."/>
            <person name="Gujja S."/>
            <person name="Heilman E."/>
            <person name="Heiman D."/>
            <person name="Howarth C."/>
            <person name="Mehta T."/>
            <person name="Neiman D."/>
            <person name="Pearson M."/>
            <person name="Roberts A."/>
            <person name="Saif S."/>
            <person name="Shea T."/>
            <person name="Shenoy N."/>
            <person name="Sisk P."/>
            <person name="Stolte C."/>
            <person name="Sykes S."/>
            <person name="White J."/>
            <person name="Yandava C."/>
            <person name="Burger G."/>
            <person name="Gray M.W."/>
            <person name="Holland P.W.H."/>
            <person name="King N."/>
            <person name="Lang F.B.F."/>
            <person name="Roger A.J."/>
            <person name="Ruiz-Trillo I."/>
            <person name="Haas B."/>
            <person name="Nusbaum C."/>
            <person name="Birren B."/>
        </authorList>
    </citation>
    <scope>NUCLEOTIDE SEQUENCE [LARGE SCALE GENOMIC DNA]</scope>
    <source>
        <strain evidence="6 7">JP610</strain>
    </source>
</reference>
<dbReference type="InterPro" id="IPR001841">
    <property type="entry name" value="Znf_RING"/>
</dbReference>